<feature type="region of interest" description="Disordered" evidence="1">
    <location>
        <begin position="973"/>
        <end position="1028"/>
    </location>
</feature>
<feature type="compositionally biased region" description="Polar residues" evidence="1">
    <location>
        <begin position="858"/>
        <end position="876"/>
    </location>
</feature>
<sequence>MINGKPNLQSPYPRDSSSSGIRFPNSVSVRPTSPVYTVVTEEEERFLVASSLANKSGYNKGVVSGIKTTSVPCVVSSLSNNNSLSRRSCPNSYDCCPSKSYDWDERRILENKKARTKLLSGYDSERELEENTLHSKNCTLKTDKNCHKNGETRECAAKRRVKENLDHEQQFKSLRSGKKSRDLDNSSECRECYLQNSKNSSNFVPNPSSVVSGKEVSSPSSPVGNPQLSVSPIVRLTPLTHSGGRPKTDVSGIHAKSGTMVNGCLKSNASAPQTVTFPSEISPQTSNFSPNPSKRVAFPNKTATFPSELSPVVSEFSDDQIFRDSNVDATPYEDDSCDRLGASPPDGPVTSNAVAEDQAFGKPLNDDQTAAHKRTIYGTDVTVLLSSVISRSVSYLKDKFFSSDALKDNDNGSEMPGPGPLNEPRAAEVRGKGKENGIMTRGKENKVDNDDVGHSKPTSASIQNDETDDEDDVEISDDGGQSGSDHWSDLDDNDHWSDLDDNNSVPPIKRRKRNRCAIRACLSDECKELGNLHALLTLNPPVPGRITRKTFHKLSSRHQNKGIKRLKHSQNHKLRLNLERKLLQANKDERTGMGKSLYVDSSSCQKEQTGSDNVENSTKFPTQTEQNINSTATNKNSSSNESCVDELSLKLTESIITNLTNGALGEAFACSVQLNCPRLWDSVNVVENGNNAVENGDNLVENGDNVVENGYRRDRDGRFLSSPGRDRDGAFLSRPGRDEGGRFLSSPGREKSDFSKAPNTSRSPKSPSIMDSLRRRTKKHVDQEPPITWTTSSVPGSESPRCSSPFQIILEPGGMVSRIFDGPGDAISNGRSIQSPDTAVDISPKWKLRRPTHDGRFSSPSKCNAEGNSHYSSTGSHYLGAGSHYPGSGSHYPGAGFQNSGSDNQGSSPSPRGQPRKADVDRLCGSAVPDSASKKTGKRKRLPQELKNLISDEFKEFRQSGFHPVDVVVAQVGDGLSEDRPESTTGTRTELSPENSCNSQASNTENSSFNTSSNTSSSSSSASPFKRQVAFKRTRPSWLWKRKATASGHSGVLGTTASDHSGVLEATASDHSGVLGTTASDHSGADNKAVVPGSASMKTGKRKRLPHELKNLISDEWKEFRQSGFHPVDVVAQVGDGLPADRAGSKTGTGSGLSSRTGKCPESKIGTVTSHRASDDDSMDGYETDTEEGDQSETEKSFGRKTKTRRFGSRENDFSVPRPIPESVRDRSYFSNIKSDVTSKKSDVIINRSRVISNRSHASTERNHRPVKDRRILTSDSDSSSYSDSDSDEDISKTMKDSQKKKTNYKPKRIPNEVRNLIKDECKEFKAHGFHPIDVVTRLAPSSSSEDEESWENLALTTRKKHTMDKVEDDETGNLTKIMALRPKKRDINYDDEARVRADVVEVRDDEDKVPDRKGYSGQFGTVQVRDHDHEVRDDDTSSGTDDTDPPSYPTTNASKPRIPRELKNLLKDEYKEFRDRLNLQKINLSKKEFLTPLSSETTTNGSDGHTFVNLHSKRTPQSLERNSVVSNSHKTLQETHRGWQFSRNATKSGMACHDDGMYATPRGLHRMTLKEENAMCVVSYVLPHIM</sequence>
<feature type="region of interest" description="Disordered" evidence="1">
    <location>
        <begin position="203"/>
        <end position="229"/>
    </location>
</feature>
<feature type="compositionally biased region" description="Acidic residues" evidence="1">
    <location>
        <begin position="1176"/>
        <end position="1192"/>
    </location>
</feature>
<feature type="region of interest" description="Disordered" evidence="1">
    <location>
        <begin position="691"/>
        <end position="802"/>
    </location>
</feature>
<feature type="compositionally biased region" description="Basic and acidic residues" evidence="1">
    <location>
        <begin position="710"/>
        <end position="741"/>
    </location>
</feature>
<dbReference type="RefSeq" id="XP_018014545.1">
    <property type="nucleotide sequence ID" value="XM_018159056.2"/>
</dbReference>
<feature type="region of interest" description="Disordered" evidence="1">
    <location>
        <begin position="1404"/>
        <end position="1461"/>
    </location>
</feature>
<dbReference type="GeneID" id="108671503"/>
<evidence type="ECO:0000313" key="2">
    <source>
        <dbReference type="Proteomes" id="UP000694843"/>
    </source>
</evidence>
<feature type="compositionally biased region" description="Basic and acidic residues" evidence="1">
    <location>
        <begin position="486"/>
        <end position="498"/>
    </location>
</feature>
<feature type="compositionally biased region" description="Acidic residues" evidence="1">
    <location>
        <begin position="465"/>
        <end position="477"/>
    </location>
</feature>
<evidence type="ECO:0000313" key="3">
    <source>
        <dbReference type="RefSeq" id="XP_018014545.1"/>
    </source>
</evidence>
<feature type="compositionally biased region" description="Polar residues" evidence="1">
    <location>
        <begin position="897"/>
        <end position="911"/>
    </location>
</feature>
<feature type="region of interest" description="Disordered" evidence="1">
    <location>
        <begin position="1"/>
        <end position="30"/>
    </location>
</feature>
<protein>
    <submittedName>
        <fullName evidence="3">Uncharacterized protein LOC108671503</fullName>
    </submittedName>
</protein>
<gene>
    <name evidence="3" type="primary">LOC108671503</name>
</gene>
<feature type="compositionally biased region" description="Polar residues" evidence="1">
    <location>
        <begin position="215"/>
        <end position="229"/>
    </location>
</feature>
<feature type="compositionally biased region" description="Basic and acidic residues" evidence="1">
    <location>
        <begin position="1258"/>
        <end position="1273"/>
    </location>
</feature>
<feature type="region of interest" description="Disordered" evidence="1">
    <location>
        <begin position="1255"/>
        <end position="1312"/>
    </location>
</feature>
<feature type="compositionally biased region" description="Basic and acidic residues" evidence="1">
    <location>
        <begin position="425"/>
        <end position="454"/>
    </location>
</feature>
<reference evidence="3" key="1">
    <citation type="submission" date="2025-08" db="UniProtKB">
        <authorList>
            <consortium name="RefSeq"/>
        </authorList>
    </citation>
    <scope>IDENTIFICATION</scope>
    <source>
        <tissue evidence="3">Whole organism</tissue>
    </source>
</reference>
<evidence type="ECO:0000256" key="1">
    <source>
        <dbReference type="SAM" id="MobiDB-lite"/>
    </source>
</evidence>
<feature type="compositionally biased region" description="Polar residues" evidence="1">
    <location>
        <begin position="599"/>
        <end position="626"/>
    </location>
</feature>
<feature type="compositionally biased region" description="Polar residues" evidence="1">
    <location>
        <begin position="1516"/>
        <end position="1531"/>
    </location>
</feature>
<feature type="compositionally biased region" description="Basic and acidic residues" evidence="1">
    <location>
        <begin position="1425"/>
        <end position="1436"/>
    </location>
</feature>
<feature type="compositionally biased region" description="Low complexity" evidence="1">
    <location>
        <begin position="203"/>
        <end position="212"/>
    </location>
</feature>
<feature type="compositionally biased region" description="Basic and acidic residues" evidence="1">
    <location>
        <begin position="1404"/>
        <end position="1415"/>
    </location>
</feature>
<dbReference type="KEGG" id="hazt:108671503"/>
<feature type="compositionally biased region" description="Polar residues" evidence="1">
    <location>
        <begin position="788"/>
        <end position="802"/>
    </location>
</feature>
<feature type="region of interest" description="Disordered" evidence="1">
    <location>
        <begin position="1137"/>
        <end position="1223"/>
    </location>
</feature>
<organism evidence="2 3">
    <name type="scientific">Hyalella azteca</name>
    <name type="common">Amphipod</name>
    <dbReference type="NCBI Taxonomy" id="294128"/>
    <lineage>
        <taxon>Eukaryota</taxon>
        <taxon>Metazoa</taxon>
        <taxon>Ecdysozoa</taxon>
        <taxon>Arthropoda</taxon>
        <taxon>Crustacea</taxon>
        <taxon>Multicrustacea</taxon>
        <taxon>Malacostraca</taxon>
        <taxon>Eumalacostraca</taxon>
        <taxon>Peracarida</taxon>
        <taxon>Amphipoda</taxon>
        <taxon>Senticaudata</taxon>
        <taxon>Talitrida</taxon>
        <taxon>Talitroidea</taxon>
        <taxon>Hyalellidae</taxon>
        <taxon>Hyalella</taxon>
    </lineage>
</organism>
<feature type="compositionally biased region" description="Polar residues" evidence="1">
    <location>
        <begin position="757"/>
        <end position="766"/>
    </location>
</feature>
<feature type="compositionally biased region" description="Polar residues" evidence="1">
    <location>
        <begin position="983"/>
        <end position="1001"/>
    </location>
</feature>
<feature type="region of interest" description="Disordered" evidence="1">
    <location>
        <begin position="1516"/>
        <end position="1536"/>
    </location>
</feature>
<proteinExistence type="predicted"/>
<feature type="region of interest" description="Disordered" evidence="1">
    <location>
        <begin position="326"/>
        <end position="353"/>
    </location>
</feature>
<feature type="region of interest" description="Disordered" evidence="1">
    <location>
        <begin position="594"/>
        <end position="641"/>
    </location>
</feature>
<feature type="region of interest" description="Disordered" evidence="1">
    <location>
        <begin position="826"/>
        <end position="921"/>
    </location>
</feature>
<dbReference type="Proteomes" id="UP000694843">
    <property type="component" value="Unplaced"/>
</dbReference>
<feature type="region of interest" description="Disordered" evidence="1">
    <location>
        <begin position="1077"/>
        <end position="1103"/>
    </location>
</feature>
<feature type="compositionally biased region" description="Low complexity" evidence="1">
    <location>
        <begin position="1275"/>
        <end position="1284"/>
    </location>
</feature>
<accession>A0A8B7NLJ8</accession>
<feature type="compositionally biased region" description="Low complexity" evidence="1">
    <location>
        <begin position="627"/>
        <end position="641"/>
    </location>
</feature>
<feature type="compositionally biased region" description="Low complexity" evidence="1">
    <location>
        <begin position="1145"/>
        <end position="1158"/>
    </location>
</feature>
<feature type="region of interest" description="Disordered" evidence="1">
    <location>
        <begin position="404"/>
        <end position="508"/>
    </location>
</feature>
<feature type="compositionally biased region" description="Basic and acidic residues" evidence="1">
    <location>
        <begin position="1290"/>
        <end position="1300"/>
    </location>
</feature>
<keyword evidence="2" id="KW-1185">Reference proteome</keyword>
<name>A0A8B7NLJ8_HYAAZ</name>
<feature type="compositionally biased region" description="Low complexity" evidence="1">
    <location>
        <begin position="1002"/>
        <end position="1023"/>
    </location>
</feature>